<gene>
    <name evidence="2" type="ORF">ACFODW_03415</name>
</gene>
<feature type="transmembrane region" description="Helical" evidence="1">
    <location>
        <begin position="21"/>
        <end position="43"/>
    </location>
</feature>
<evidence type="ECO:0000313" key="2">
    <source>
        <dbReference type="EMBL" id="MFC2947415.1"/>
    </source>
</evidence>
<dbReference type="Proteomes" id="UP001595387">
    <property type="component" value="Unassembled WGS sequence"/>
</dbReference>
<dbReference type="RefSeq" id="WP_390303019.1">
    <property type="nucleotide sequence ID" value="NZ_JBHRRZ010000006.1"/>
</dbReference>
<organism evidence="2 3">
    <name type="scientific">Virgibacillus sediminis</name>
    <dbReference type="NCBI Taxonomy" id="202260"/>
    <lineage>
        <taxon>Bacteria</taxon>
        <taxon>Bacillati</taxon>
        <taxon>Bacillota</taxon>
        <taxon>Bacilli</taxon>
        <taxon>Bacillales</taxon>
        <taxon>Bacillaceae</taxon>
        <taxon>Virgibacillus</taxon>
    </lineage>
</organism>
<accession>A0ABV7A3B9</accession>
<evidence type="ECO:0000313" key="3">
    <source>
        <dbReference type="Proteomes" id="UP001595387"/>
    </source>
</evidence>
<protein>
    <submittedName>
        <fullName evidence="2">Uncharacterized protein</fullName>
    </submittedName>
</protein>
<keyword evidence="1" id="KW-0472">Membrane</keyword>
<sequence>MAGWRKGHRKANADQGKKREVAGLIILVFLLLLAGLIIGRLAFLEDEEENIEGWKVLQMEEAGRTGLF</sequence>
<keyword evidence="1" id="KW-0812">Transmembrane</keyword>
<keyword evidence="3" id="KW-1185">Reference proteome</keyword>
<keyword evidence="1" id="KW-1133">Transmembrane helix</keyword>
<reference evidence="3" key="1">
    <citation type="journal article" date="2019" name="Int. J. Syst. Evol. Microbiol.">
        <title>The Global Catalogue of Microorganisms (GCM) 10K type strain sequencing project: providing services to taxonomists for standard genome sequencing and annotation.</title>
        <authorList>
            <consortium name="The Broad Institute Genomics Platform"/>
            <consortium name="The Broad Institute Genome Sequencing Center for Infectious Disease"/>
            <person name="Wu L."/>
            <person name="Ma J."/>
        </authorList>
    </citation>
    <scope>NUCLEOTIDE SEQUENCE [LARGE SCALE GENOMIC DNA]</scope>
    <source>
        <strain evidence="3">KCTC 13193</strain>
    </source>
</reference>
<evidence type="ECO:0000256" key="1">
    <source>
        <dbReference type="SAM" id="Phobius"/>
    </source>
</evidence>
<comment type="caution">
    <text evidence="2">The sequence shown here is derived from an EMBL/GenBank/DDBJ whole genome shotgun (WGS) entry which is preliminary data.</text>
</comment>
<proteinExistence type="predicted"/>
<name>A0ABV7A3B9_9BACI</name>
<dbReference type="EMBL" id="JBHRRZ010000006">
    <property type="protein sequence ID" value="MFC2947415.1"/>
    <property type="molecule type" value="Genomic_DNA"/>
</dbReference>